<reference evidence="5" key="1">
    <citation type="submission" date="2023-06" db="EMBL/GenBank/DDBJ databases">
        <title>Genome-scale phylogeny and comparative genomics of the fungal order Sordariales.</title>
        <authorList>
            <consortium name="Lawrence Berkeley National Laboratory"/>
            <person name="Hensen N."/>
            <person name="Bonometti L."/>
            <person name="Westerberg I."/>
            <person name="Brannstrom I.O."/>
            <person name="Guillou S."/>
            <person name="Cros-Aarteil S."/>
            <person name="Calhoun S."/>
            <person name="Haridas S."/>
            <person name="Kuo A."/>
            <person name="Mondo S."/>
            <person name="Pangilinan J."/>
            <person name="Riley R."/>
            <person name="Labutti K."/>
            <person name="Andreopoulos B."/>
            <person name="Lipzen A."/>
            <person name="Chen C."/>
            <person name="Yanf M."/>
            <person name="Daum C."/>
            <person name="Ng V."/>
            <person name="Clum A."/>
            <person name="Steindorff A."/>
            <person name="Ohm R."/>
            <person name="Martin F."/>
            <person name="Silar P."/>
            <person name="Natvig D."/>
            <person name="Lalanne C."/>
            <person name="Gautier V."/>
            <person name="Ament-Velasquez S.L."/>
            <person name="Kruys A."/>
            <person name="Hutchinson M.I."/>
            <person name="Powell A.J."/>
            <person name="Barry K."/>
            <person name="Miller A.N."/>
            <person name="Grigoriev I.V."/>
            <person name="Debuchy R."/>
            <person name="Gladieux P."/>
            <person name="Thoren M.H."/>
            <person name="Johannesson H."/>
        </authorList>
    </citation>
    <scope>NUCLEOTIDE SEQUENCE</scope>
    <source>
        <strain evidence="5">8032-3</strain>
    </source>
</reference>
<dbReference type="AlphaFoldDB" id="A0AAJ0C489"/>
<evidence type="ECO:0000259" key="4">
    <source>
        <dbReference type="Pfam" id="PF00730"/>
    </source>
</evidence>
<keyword evidence="6" id="KW-1185">Reference proteome</keyword>
<evidence type="ECO:0000256" key="3">
    <source>
        <dbReference type="SAM" id="MobiDB-lite"/>
    </source>
</evidence>
<dbReference type="PANTHER" id="PTHR15074">
    <property type="entry name" value="METHYL-CPG-BINDING PROTEIN"/>
    <property type="match status" value="1"/>
</dbReference>
<organism evidence="5 6">
    <name type="scientific">Phialemonium atrogriseum</name>
    <dbReference type="NCBI Taxonomy" id="1093897"/>
    <lineage>
        <taxon>Eukaryota</taxon>
        <taxon>Fungi</taxon>
        <taxon>Dikarya</taxon>
        <taxon>Ascomycota</taxon>
        <taxon>Pezizomycotina</taxon>
        <taxon>Sordariomycetes</taxon>
        <taxon>Sordariomycetidae</taxon>
        <taxon>Cephalothecales</taxon>
        <taxon>Cephalothecaceae</taxon>
        <taxon>Phialemonium</taxon>
    </lineage>
</organism>
<comment type="caution">
    <text evidence="5">The sequence shown here is derived from an EMBL/GenBank/DDBJ whole genome shotgun (WGS) entry which is preliminary data.</text>
</comment>
<evidence type="ECO:0000313" key="6">
    <source>
        <dbReference type="Proteomes" id="UP001244011"/>
    </source>
</evidence>
<feature type="domain" description="HhH-GPD" evidence="4">
    <location>
        <begin position="302"/>
        <end position="361"/>
    </location>
</feature>
<dbReference type="GO" id="GO:0003824">
    <property type="term" value="F:catalytic activity"/>
    <property type="evidence" value="ECO:0007669"/>
    <property type="project" value="InterPro"/>
</dbReference>
<dbReference type="GO" id="GO:0005634">
    <property type="term" value="C:nucleus"/>
    <property type="evidence" value="ECO:0007669"/>
    <property type="project" value="UniProtKB-SubCell"/>
</dbReference>
<sequence>MAADLLYGLDIEDGESREFLKSLIVSGLVPREEMKRLYEASLMQGVEEWYMLVNCATSIRNEAVSRAGLADGDEGDPGVVPYVAYVLSGKAAEDQARRSAEPRRREGRSKSSSKRRRTGTVSRFWEDSPVVPARVGPSADARRQQGPAHDVQDGGDGLGEAITPGSPPAKRKRRRKSSIREEQSAESNCEVTMPRGRQHGPLTETADPTLISNGDDPSLLLEIKVEDDGGVPWDIPADISRPRQLVTKSPYFSPQASPAKKARPRRGTISSLPIPPLSAPRFGLIQEELADDPFRLLVAVTLLIRTTGRAAIPAFRRLVDRFPTPASLAAAEPADVVEVIRHLGLSAVRCAALQRYAGLWAARPPTRNVRYGVKNYPRPGDGRGVTARGEYGPEAEDGDGDGGGEGNGDGDGDCDSTADVPRREAPASAWEIGHLTQGPYAIDSWRIFCRDVLLGRAEDWTGKGRESMFRPEWKRVLPADKELRACLRWMWMREGWEWDPVSGERVVLREEMRRAVDEGRVGYDDNGGLVILDQPLTESDAVG</sequence>
<accession>A0AAJ0C489</accession>
<dbReference type="GeneID" id="85307707"/>
<evidence type="ECO:0000256" key="1">
    <source>
        <dbReference type="ARBA" id="ARBA00004123"/>
    </source>
</evidence>
<gene>
    <name evidence="5" type="ORF">QBC33DRAFT_449526</name>
</gene>
<feature type="region of interest" description="Disordered" evidence="3">
    <location>
        <begin position="249"/>
        <end position="272"/>
    </location>
</feature>
<name>A0AAJ0C489_9PEZI</name>
<comment type="subcellular location">
    <subcellularLocation>
        <location evidence="1">Nucleus</location>
    </subcellularLocation>
</comment>
<dbReference type="RefSeq" id="XP_060284610.1">
    <property type="nucleotide sequence ID" value="XM_060424520.1"/>
</dbReference>
<feature type="region of interest" description="Disordered" evidence="3">
    <location>
        <begin position="371"/>
        <end position="420"/>
    </location>
</feature>
<dbReference type="InterPro" id="IPR045138">
    <property type="entry name" value="MeCP2/MBD4"/>
</dbReference>
<feature type="region of interest" description="Disordered" evidence="3">
    <location>
        <begin position="91"/>
        <end position="213"/>
    </location>
</feature>
<keyword evidence="2" id="KW-0539">Nucleus</keyword>
<dbReference type="GO" id="GO:0006285">
    <property type="term" value="P:base-excision repair, AP site formation"/>
    <property type="evidence" value="ECO:0007669"/>
    <property type="project" value="UniProtKB-ARBA"/>
</dbReference>
<protein>
    <recommendedName>
        <fullName evidence="4">HhH-GPD domain-containing protein</fullName>
    </recommendedName>
</protein>
<dbReference type="GO" id="GO:0003677">
    <property type="term" value="F:DNA binding"/>
    <property type="evidence" value="ECO:0007669"/>
    <property type="project" value="InterPro"/>
</dbReference>
<dbReference type="SUPFAM" id="SSF48150">
    <property type="entry name" value="DNA-glycosylase"/>
    <property type="match status" value="1"/>
</dbReference>
<dbReference type="Pfam" id="PF00730">
    <property type="entry name" value="HhH-GPD"/>
    <property type="match status" value="1"/>
</dbReference>
<dbReference type="EMBL" id="MU839005">
    <property type="protein sequence ID" value="KAK1768397.1"/>
    <property type="molecule type" value="Genomic_DNA"/>
</dbReference>
<dbReference type="Proteomes" id="UP001244011">
    <property type="component" value="Unassembled WGS sequence"/>
</dbReference>
<feature type="compositionally biased region" description="Acidic residues" evidence="3">
    <location>
        <begin position="393"/>
        <end position="416"/>
    </location>
</feature>
<dbReference type="InterPro" id="IPR003265">
    <property type="entry name" value="HhH-GPD_domain"/>
</dbReference>
<dbReference type="InterPro" id="IPR011257">
    <property type="entry name" value="DNA_glycosylase"/>
</dbReference>
<feature type="compositionally biased region" description="Basic and acidic residues" evidence="3">
    <location>
        <begin position="91"/>
        <end position="104"/>
    </location>
</feature>
<feature type="compositionally biased region" description="Basic residues" evidence="3">
    <location>
        <begin position="105"/>
        <end position="118"/>
    </location>
</feature>
<evidence type="ECO:0000313" key="5">
    <source>
        <dbReference type="EMBL" id="KAK1768397.1"/>
    </source>
</evidence>
<evidence type="ECO:0000256" key="2">
    <source>
        <dbReference type="ARBA" id="ARBA00023242"/>
    </source>
</evidence>
<dbReference type="PANTHER" id="PTHR15074:SF0">
    <property type="entry name" value="METHYL-CPG-BINDING DOMAIN PROTEIN 4-LIKE PROTEIN"/>
    <property type="match status" value="1"/>
</dbReference>
<proteinExistence type="predicted"/>
<dbReference type="Gene3D" id="1.10.340.30">
    <property type="entry name" value="Hypothetical protein, domain 2"/>
    <property type="match status" value="1"/>
</dbReference>